<dbReference type="Proteomes" id="UP000016637">
    <property type="component" value="Unassembled WGS sequence"/>
</dbReference>
<dbReference type="EMBL" id="AWVP01000044">
    <property type="protein sequence ID" value="ERK58706.1"/>
    <property type="molecule type" value="Genomic_DNA"/>
</dbReference>
<keyword evidence="1" id="KW-0812">Transmembrane</keyword>
<evidence type="ECO:0000313" key="3">
    <source>
        <dbReference type="Proteomes" id="UP000016637"/>
    </source>
</evidence>
<feature type="transmembrane region" description="Helical" evidence="1">
    <location>
        <begin position="6"/>
        <end position="25"/>
    </location>
</feature>
<accession>U2QQC4</accession>
<dbReference type="HOGENOM" id="CLU_2232685_0_0_9"/>
<feature type="transmembrane region" description="Helical" evidence="1">
    <location>
        <begin position="37"/>
        <end position="57"/>
    </location>
</feature>
<keyword evidence="1" id="KW-1133">Transmembrane helix</keyword>
<evidence type="ECO:0000313" key="2">
    <source>
        <dbReference type="EMBL" id="ERK58706.1"/>
    </source>
</evidence>
<sequence length="106" mass="12061">MKTKNVLLTFLITSIFYYAVPFLFLHFSKENNLSKMGLILILFFTFVSFAINLIISFFLERNILIPIITSVLAVPLLYTFNTSAVVLIIIIIIFSFLAYGLSGLLK</sequence>
<dbReference type="RefSeq" id="WP_021753378.1">
    <property type="nucleotide sequence ID" value="NZ_KI271860.1"/>
</dbReference>
<evidence type="ECO:0000256" key="1">
    <source>
        <dbReference type="SAM" id="Phobius"/>
    </source>
</evidence>
<organism evidence="2 3">
    <name type="scientific">Gemella bergeri ATCC 700627</name>
    <dbReference type="NCBI Taxonomy" id="1321820"/>
    <lineage>
        <taxon>Bacteria</taxon>
        <taxon>Bacillati</taxon>
        <taxon>Bacillota</taxon>
        <taxon>Bacilli</taxon>
        <taxon>Bacillales</taxon>
        <taxon>Gemellaceae</taxon>
        <taxon>Gemella</taxon>
    </lineage>
</organism>
<proteinExistence type="predicted"/>
<comment type="caution">
    <text evidence="2">The sequence shown here is derived from an EMBL/GenBank/DDBJ whole genome shotgun (WGS) entry which is preliminary data.</text>
</comment>
<protein>
    <submittedName>
        <fullName evidence="2">Uncharacterized protein</fullName>
    </submittedName>
</protein>
<reference evidence="2 3" key="1">
    <citation type="submission" date="2013-08" db="EMBL/GenBank/DDBJ databases">
        <authorList>
            <person name="Weinstock G."/>
            <person name="Sodergren E."/>
            <person name="Wylie T."/>
            <person name="Fulton L."/>
            <person name="Fulton R."/>
            <person name="Fronick C."/>
            <person name="O'Laughlin M."/>
            <person name="Godfrey J."/>
            <person name="Miner T."/>
            <person name="Herter B."/>
            <person name="Appelbaum E."/>
            <person name="Cordes M."/>
            <person name="Lek S."/>
            <person name="Wollam A."/>
            <person name="Pepin K.H."/>
            <person name="Palsikar V.B."/>
            <person name="Mitreva M."/>
            <person name="Wilson R.K."/>
        </authorList>
    </citation>
    <scope>NUCLEOTIDE SEQUENCE [LARGE SCALE GENOMIC DNA]</scope>
    <source>
        <strain evidence="2 3">ATCC 700627</strain>
    </source>
</reference>
<dbReference type="PATRIC" id="fig|1321820.3.peg.717"/>
<dbReference type="eggNOG" id="ENOG503051V">
    <property type="taxonomic scope" value="Bacteria"/>
</dbReference>
<gene>
    <name evidence="2" type="ORF">HMPREF1983_00733</name>
</gene>
<name>U2QQC4_9BACL</name>
<dbReference type="AlphaFoldDB" id="U2QQC4"/>
<keyword evidence="3" id="KW-1185">Reference proteome</keyword>
<keyword evidence="1" id="KW-0472">Membrane</keyword>